<feature type="compositionally biased region" description="Basic and acidic residues" evidence="1">
    <location>
        <begin position="19"/>
        <end position="28"/>
    </location>
</feature>
<dbReference type="AlphaFoldDB" id="A0A645BXR5"/>
<gene>
    <name evidence="2" type="ORF">SDC9_113412</name>
</gene>
<reference evidence="2" key="1">
    <citation type="submission" date="2019-08" db="EMBL/GenBank/DDBJ databases">
        <authorList>
            <person name="Kucharzyk K."/>
            <person name="Murdoch R.W."/>
            <person name="Higgins S."/>
            <person name="Loffler F."/>
        </authorList>
    </citation>
    <scope>NUCLEOTIDE SEQUENCE</scope>
</reference>
<sequence length="75" mass="8147">MGQNVVPDKVGFIPRVPEGTKRHIEGHRSVGPVVPGQGHGGMEQREGFAPHARTPEEQMTGSFAKQGGKVCFRLR</sequence>
<feature type="compositionally biased region" description="Basic and acidic residues" evidence="1">
    <location>
        <begin position="42"/>
        <end position="56"/>
    </location>
</feature>
<evidence type="ECO:0000256" key="1">
    <source>
        <dbReference type="SAM" id="MobiDB-lite"/>
    </source>
</evidence>
<accession>A0A645BXR5</accession>
<organism evidence="2">
    <name type="scientific">bioreactor metagenome</name>
    <dbReference type="NCBI Taxonomy" id="1076179"/>
    <lineage>
        <taxon>unclassified sequences</taxon>
        <taxon>metagenomes</taxon>
        <taxon>ecological metagenomes</taxon>
    </lineage>
</organism>
<comment type="caution">
    <text evidence="2">The sequence shown here is derived from an EMBL/GenBank/DDBJ whole genome shotgun (WGS) entry which is preliminary data.</text>
</comment>
<proteinExistence type="predicted"/>
<dbReference type="EMBL" id="VSSQ01021128">
    <property type="protein sequence ID" value="MPM66504.1"/>
    <property type="molecule type" value="Genomic_DNA"/>
</dbReference>
<evidence type="ECO:0000313" key="2">
    <source>
        <dbReference type="EMBL" id="MPM66504.1"/>
    </source>
</evidence>
<name>A0A645BXR5_9ZZZZ</name>
<protein>
    <submittedName>
        <fullName evidence="2">Uncharacterized protein</fullName>
    </submittedName>
</protein>
<feature type="region of interest" description="Disordered" evidence="1">
    <location>
        <begin position="19"/>
        <end position="67"/>
    </location>
</feature>